<dbReference type="Gene3D" id="3.60.15.10">
    <property type="entry name" value="Ribonuclease Z/Hydroxyacylglutathione hydrolase-like"/>
    <property type="match status" value="1"/>
</dbReference>
<keyword evidence="5" id="KW-0408">Iron</keyword>
<comment type="cofactor">
    <cofactor evidence="1">
        <name>Fe cation</name>
        <dbReference type="ChEBI" id="CHEBI:24875"/>
    </cofactor>
</comment>
<proteinExistence type="inferred from homology"/>
<feature type="domain" description="Flavodoxin-like" evidence="6">
    <location>
        <begin position="252"/>
        <end position="391"/>
    </location>
</feature>
<evidence type="ECO:0000256" key="3">
    <source>
        <dbReference type="ARBA" id="ARBA00022448"/>
    </source>
</evidence>
<dbReference type="GO" id="GO:0046872">
    <property type="term" value="F:metal ion binding"/>
    <property type="evidence" value="ECO:0007669"/>
    <property type="project" value="InterPro"/>
</dbReference>
<dbReference type="SMART" id="SM00849">
    <property type="entry name" value="Lactamase_B"/>
    <property type="match status" value="1"/>
</dbReference>
<sequence length="401" mass="45646">MNEKTLIKGKIHYVGVNDRNKHLFEGMWPLPYGVSYNSYLIDDDIVALVDTVDACYFEVFLRKIRSIIGDRPIQYLIINHMEPDHSGSIRLIKQYYPDIVIVGNKQTFGMIEGFYGVTGERYEVKEGDFLDLGYHKLRFYLTPMVHWPETMMTFDETDGVLFSGDGFGCFGTLDGGFLDTCINTDKYWDEMVRYYSNIVGKYGNPVQKAMTKLGKLPIKAVCSTHGPVWTENISKVAGIYDRLSCYEASEGVVIAYGSMYGNTEQMAEVIAEELSAQGIRDIVMHNVSKSHPSYILKDIFQYKGLIIGSPTYCNHIYPEVESLLEKILLREIKNRYLGLFGSFCWAGAAVKRMGEFAEKSKFELVGDPVEMKQAMKDITYEQCGQLARAMAERLKKDRPNV</sequence>
<name>A0A9D2A623_9BACE</name>
<dbReference type="SUPFAM" id="SSF52218">
    <property type="entry name" value="Flavoproteins"/>
    <property type="match status" value="1"/>
</dbReference>
<evidence type="ECO:0000313" key="7">
    <source>
        <dbReference type="EMBL" id="HIZ01607.1"/>
    </source>
</evidence>
<evidence type="ECO:0000259" key="6">
    <source>
        <dbReference type="PROSITE" id="PS50902"/>
    </source>
</evidence>
<dbReference type="InterPro" id="IPR036866">
    <property type="entry name" value="RibonucZ/Hydroxyglut_hydro"/>
</dbReference>
<dbReference type="Gene3D" id="3.40.50.360">
    <property type="match status" value="1"/>
</dbReference>
<gene>
    <name evidence="7" type="ORF">H9819_05040</name>
</gene>
<dbReference type="CDD" id="cd07709">
    <property type="entry name" value="flavodiiron_proteins_MBL-fold"/>
    <property type="match status" value="1"/>
</dbReference>
<dbReference type="InterPro" id="IPR001279">
    <property type="entry name" value="Metallo-B-lactamas"/>
</dbReference>
<dbReference type="InterPro" id="IPR029039">
    <property type="entry name" value="Flavoprotein-like_sf"/>
</dbReference>
<accession>A0A9D2A623</accession>
<dbReference type="PANTHER" id="PTHR32145">
    <property type="entry name" value="DIFLAVIN FLAVOPROTEIN A 2-RELATED"/>
    <property type="match status" value="1"/>
</dbReference>
<dbReference type="InterPro" id="IPR008254">
    <property type="entry name" value="Flavodoxin/NO_synth"/>
</dbReference>
<evidence type="ECO:0000313" key="8">
    <source>
        <dbReference type="Proteomes" id="UP000824023"/>
    </source>
</evidence>
<protein>
    <submittedName>
        <fullName evidence="7">FprA family A-type flavoprotein</fullName>
    </submittedName>
</protein>
<reference evidence="7" key="2">
    <citation type="submission" date="2021-04" db="EMBL/GenBank/DDBJ databases">
        <authorList>
            <person name="Gilroy R."/>
        </authorList>
    </citation>
    <scope>NUCLEOTIDE SEQUENCE</scope>
    <source>
        <strain evidence="7">ChiHjej12B11-24981</strain>
    </source>
</reference>
<dbReference type="GO" id="GO:0009055">
    <property type="term" value="F:electron transfer activity"/>
    <property type="evidence" value="ECO:0007669"/>
    <property type="project" value="InterPro"/>
</dbReference>
<dbReference type="PANTHER" id="PTHR32145:SF11">
    <property type="entry name" value="DIFLAVIN FLAVOPROTEIN A 2-RELATED"/>
    <property type="match status" value="1"/>
</dbReference>
<dbReference type="GO" id="GO:0016491">
    <property type="term" value="F:oxidoreductase activity"/>
    <property type="evidence" value="ECO:0007669"/>
    <property type="project" value="InterPro"/>
</dbReference>
<dbReference type="Proteomes" id="UP000824023">
    <property type="component" value="Unassembled WGS sequence"/>
</dbReference>
<dbReference type="GO" id="GO:0010181">
    <property type="term" value="F:FMN binding"/>
    <property type="evidence" value="ECO:0007669"/>
    <property type="project" value="InterPro"/>
</dbReference>
<dbReference type="EMBL" id="DXCK01000070">
    <property type="protein sequence ID" value="HIZ01607.1"/>
    <property type="molecule type" value="Genomic_DNA"/>
</dbReference>
<dbReference type="InterPro" id="IPR016440">
    <property type="entry name" value="Rubredoxin-O_OxRdtase"/>
</dbReference>
<evidence type="ECO:0000256" key="4">
    <source>
        <dbReference type="ARBA" id="ARBA00022982"/>
    </source>
</evidence>
<dbReference type="Pfam" id="PF19583">
    <property type="entry name" value="ODP"/>
    <property type="match status" value="1"/>
</dbReference>
<dbReference type="PROSITE" id="PS50902">
    <property type="entry name" value="FLAVODOXIN_LIKE"/>
    <property type="match status" value="1"/>
</dbReference>
<evidence type="ECO:0000256" key="2">
    <source>
        <dbReference type="ARBA" id="ARBA00007121"/>
    </source>
</evidence>
<keyword evidence="4" id="KW-0249">Electron transport</keyword>
<organism evidence="7 8">
    <name type="scientific">Candidatus Bacteroides merdipullorum</name>
    <dbReference type="NCBI Taxonomy" id="2838474"/>
    <lineage>
        <taxon>Bacteria</taxon>
        <taxon>Pseudomonadati</taxon>
        <taxon>Bacteroidota</taxon>
        <taxon>Bacteroidia</taxon>
        <taxon>Bacteroidales</taxon>
        <taxon>Bacteroidaceae</taxon>
        <taxon>Bacteroides</taxon>
    </lineage>
</organism>
<evidence type="ECO:0000256" key="5">
    <source>
        <dbReference type="ARBA" id="ARBA00023004"/>
    </source>
</evidence>
<dbReference type="Pfam" id="PF00258">
    <property type="entry name" value="Flavodoxin_1"/>
    <property type="match status" value="1"/>
</dbReference>
<evidence type="ECO:0000256" key="1">
    <source>
        <dbReference type="ARBA" id="ARBA00001962"/>
    </source>
</evidence>
<dbReference type="InterPro" id="IPR051285">
    <property type="entry name" value="NADH_oxidoreductase_modular"/>
</dbReference>
<reference evidence="7" key="1">
    <citation type="journal article" date="2021" name="PeerJ">
        <title>Extensive microbial diversity within the chicken gut microbiome revealed by metagenomics and culture.</title>
        <authorList>
            <person name="Gilroy R."/>
            <person name="Ravi A."/>
            <person name="Getino M."/>
            <person name="Pursley I."/>
            <person name="Horton D.L."/>
            <person name="Alikhan N.F."/>
            <person name="Baker D."/>
            <person name="Gharbi K."/>
            <person name="Hall N."/>
            <person name="Watson M."/>
            <person name="Adriaenssens E.M."/>
            <person name="Foster-Nyarko E."/>
            <person name="Jarju S."/>
            <person name="Secka A."/>
            <person name="Antonio M."/>
            <person name="Oren A."/>
            <person name="Chaudhuri R.R."/>
            <person name="La Ragione R."/>
            <person name="Hildebrand F."/>
            <person name="Pallen M.J."/>
        </authorList>
    </citation>
    <scope>NUCLEOTIDE SEQUENCE</scope>
    <source>
        <strain evidence="7">ChiHjej12B11-24981</strain>
    </source>
</reference>
<dbReference type="InterPro" id="IPR045761">
    <property type="entry name" value="ODP_dom"/>
</dbReference>
<keyword evidence="3" id="KW-0813">Transport</keyword>
<comment type="similarity">
    <text evidence="2">In the N-terminal section; belongs to the zinc metallo-hydrolase group 3 family.</text>
</comment>
<dbReference type="PIRSF" id="PIRSF005243">
    <property type="entry name" value="ROO"/>
    <property type="match status" value="1"/>
</dbReference>
<dbReference type="SUPFAM" id="SSF56281">
    <property type="entry name" value="Metallo-hydrolase/oxidoreductase"/>
    <property type="match status" value="1"/>
</dbReference>
<dbReference type="AlphaFoldDB" id="A0A9D2A623"/>
<comment type="caution">
    <text evidence="7">The sequence shown here is derived from an EMBL/GenBank/DDBJ whole genome shotgun (WGS) entry which is preliminary data.</text>
</comment>